<evidence type="ECO:0000256" key="1">
    <source>
        <dbReference type="ARBA" id="ARBA00004477"/>
    </source>
</evidence>
<dbReference type="Proteomes" id="UP000321379">
    <property type="component" value="Unassembled WGS sequence"/>
</dbReference>
<evidence type="ECO:0008006" key="13">
    <source>
        <dbReference type="Google" id="ProtNLM"/>
    </source>
</evidence>
<keyword evidence="5" id="KW-0808">Transferase</keyword>
<organism evidence="11 12">
    <name type="scientific">Lacisediminihabitans profunda</name>
    <dbReference type="NCBI Taxonomy" id="2594790"/>
    <lineage>
        <taxon>Bacteria</taxon>
        <taxon>Bacillati</taxon>
        <taxon>Actinomycetota</taxon>
        <taxon>Actinomycetes</taxon>
        <taxon>Micrococcales</taxon>
        <taxon>Microbacteriaceae</taxon>
        <taxon>Lacisediminihabitans</taxon>
    </lineage>
</organism>
<proteinExistence type="predicted"/>
<evidence type="ECO:0000256" key="9">
    <source>
        <dbReference type="ARBA" id="ARBA00023136"/>
    </source>
</evidence>
<evidence type="ECO:0000256" key="2">
    <source>
        <dbReference type="ARBA" id="ARBA00004687"/>
    </source>
</evidence>
<keyword evidence="4" id="KW-0328">Glycosyltransferase</keyword>
<feature type="transmembrane region" description="Helical" evidence="10">
    <location>
        <begin position="145"/>
        <end position="164"/>
    </location>
</feature>
<comment type="subcellular location">
    <subcellularLocation>
        <location evidence="1">Endoplasmic reticulum membrane</location>
        <topology evidence="1">Multi-pass membrane protein</topology>
    </subcellularLocation>
</comment>
<evidence type="ECO:0000256" key="6">
    <source>
        <dbReference type="ARBA" id="ARBA00022692"/>
    </source>
</evidence>
<feature type="transmembrane region" description="Helical" evidence="10">
    <location>
        <begin position="313"/>
        <end position="333"/>
    </location>
</feature>
<dbReference type="GO" id="GO:0031501">
    <property type="term" value="C:mannosyltransferase complex"/>
    <property type="evidence" value="ECO:0007669"/>
    <property type="project" value="TreeGrafter"/>
</dbReference>
<feature type="transmembrane region" description="Helical" evidence="10">
    <location>
        <begin position="280"/>
        <end position="301"/>
    </location>
</feature>
<name>A0A5C8USS5_9MICO</name>
<evidence type="ECO:0000313" key="11">
    <source>
        <dbReference type="EMBL" id="TXN31615.1"/>
    </source>
</evidence>
<protein>
    <recommendedName>
        <fullName evidence="13">Glycosyltransferase RgtA/B/C/D-like domain-containing protein</fullName>
    </recommendedName>
</protein>
<keyword evidence="8 10" id="KW-1133">Transmembrane helix</keyword>
<feature type="transmembrane region" description="Helical" evidence="10">
    <location>
        <begin position="6"/>
        <end position="24"/>
    </location>
</feature>
<evidence type="ECO:0000313" key="12">
    <source>
        <dbReference type="Proteomes" id="UP000321379"/>
    </source>
</evidence>
<evidence type="ECO:0000256" key="5">
    <source>
        <dbReference type="ARBA" id="ARBA00022679"/>
    </source>
</evidence>
<keyword evidence="12" id="KW-1185">Reference proteome</keyword>
<dbReference type="EMBL" id="VRMG01000005">
    <property type="protein sequence ID" value="TXN31615.1"/>
    <property type="molecule type" value="Genomic_DNA"/>
</dbReference>
<feature type="transmembrane region" description="Helical" evidence="10">
    <location>
        <begin position="249"/>
        <end position="268"/>
    </location>
</feature>
<dbReference type="GO" id="GO:0006506">
    <property type="term" value="P:GPI anchor biosynthetic process"/>
    <property type="evidence" value="ECO:0007669"/>
    <property type="project" value="UniProtKB-UniPathway"/>
</dbReference>
<evidence type="ECO:0000256" key="7">
    <source>
        <dbReference type="ARBA" id="ARBA00022824"/>
    </source>
</evidence>
<keyword evidence="9 10" id="KW-0472">Membrane</keyword>
<keyword evidence="3" id="KW-0337">GPI-anchor biosynthesis</keyword>
<keyword evidence="7" id="KW-0256">Endoplasmic reticulum</keyword>
<dbReference type="AlphaFoldDB" id="A0A5C8USS5"/>
<dbReference type="GO" id="GO:0004376">
    <property type="term" value="F:GPI mannosyltransferase activity"/>
    <property type="evidence" value="ECO:0007669"/>
    <property type="project" value="InterPro"/>
</dbReference>
<dbReference type="GO" id="GO:0000009">
    <property type="term" value="F:alpha-1,6-mannosyltransferase activity"/>
    <property type="evidence" value="ECO:0007669"/>
    <property type="project" value="InterPro"/>
</dbReference>
<accession>A0A5C8USS5</accession>
<comment type="caution">
    <text evidence="11">The sequence shown here is derived from an EMBL/GenBank/DDBJ whole genome shotgun (WGS) entry which is preliminary data.</text>
</comment>
<dbReference type="PANTHER" id="PTHR12468">
    <property type="entry name" value="GPI MANNOSYLTRANSFERASE 2"/>
    <property type="match status" value="1"/>
</dbReference>
<evidence type="ECO:0000256" key="8">
    <source>
        <dbReference type="ARBA" id="ARBA00022989"/>
    </source>
</evidence>
<feature type="transmembrane region" description="Helical" evidence="10">
    <location>
        <begin position="214"/>
        <end position="237"/>
    </location>
</feature>
<feature type="transmembrane region" description="Helical" evidence="10">
    <location>
        <begin position="171"/>
        <end position="194"/>
    </location>
</feature>
<evidence type="ECO:0000256" key="3">
    <source>
        <dbReference type="ARBA" id="ARBA00022502"/>
    </source>
</evidence>
<dbReference type="GO" id="GO:0016020">
    <property type="term" value="C:membrane"/>
    <property type="evidence" value="ECO:0007669"/>
    <property type="project" value="GOC"/>
</dbReference>
<comment type="pathway">
    <text evidence="2">Glycolipid biosynthesis; glycosylphosphatidylinositol-anchor biosynthesis.</text>
</comment>
<dbReference type="UniPathway" id="UPA00196"/>
<dbReference type="PANTHER" id="PTHR12468:SF2">
    <property type="entry name" value="GPI MANNOSYLTRANSFERASE 2"/>
    <property type="match status" value="1"/>
</dbReference>
<gene>
    <name evidence="11" type="ORF">FVP33_06430</name>
</gene>
<evidence type="ECO:0000256" key="4">
    <source>
        <dbReference type="ARBA" id="ARBA00022676"/>
    </source>
</evidence>
<reference evidence="11 12" key="1">
    <citation type="submission" date="2019-08" db="EMBL/GenBank/DDBJ databases">
        <title>Bacterial whole genome sequence for Glaciihabitans sp. CHu50b-6-2.</title>
        <authorList>
            <person name="Jin L."/>
        </authorList>
    </citation>
    <scope>NUCLEOTIDE SEQUENCE [LARGE SCALE GENOMIC DNA]</scope>
    <source>
        <strain evidence="11 12">CHu50b-6-2</strain>
    </source>
</reference>
<sequence length="384" mass="42508">MRVLAVWVVSRVVTTMLMLLFASWQEKNPWTGPRPGLLAFSQLWDSVWYHIVAVSGYPSVLPRGADGHVAENAWAFLPGYPAVSRLVMTVTGLPWEPVSVFLSVAFSLGAALMAYRLFRLILPAGTSLFAVTLFCFAPLSPLYQVAYAESMHLFLLALALYLLVRRRYWLLFPVVAVMALTRPSGLAFALALGLHIVHRVVTRARDPFPLADGVLASALALFSLAMGLAWPLLAWVVTGSASAYTDTELAWRVPYIGYTELMPFAAWIQGAQFWGAQWGIGLFAVPLLFLAVGLFAVFLFIPPVRRLGVDLRFWSASYAVYLLAVFFPQSSTFRLLVPLFPLLGAVAQPRSPVYRVAIVALCIAGQVGWLYACWWVNGYDWTPP</sequence>
<evidence type="ECO:0000256" key="10">
    <source>
        <dbReference type="SAM" id="Phobius"/>
    </source>
</evidence>
<feature type="transmembrane region" description="Helical" evidence="10">
    <location>
        <begin position="120"/>
        <end position="139"/>
    </location>
</feature>
<dbReference type="InterPro" id="IPR007315">
    <property type="entry name" value="PIG-V/Gpi18"/>
</dbReference>
<keyword evidence="6 10" id="KW-0812">Transmembrane</keyword>
<feature type="transmembrane region" description="Helical" evidence="10">
    <location>
        <begin position="353"/>
        <end position="376"/>
    </location>
</feature>